<dbReference type="Gene3D" id="3.40.50.720">
    <property type="entry name" value="NAD(P)-binding Rossmann-like Domain"/>
    <property type="match status" value="1"/>
</dbReference>
<dbReference type="GO" id="GO:0016616">
    <property type="term" value="F:oxidoreductase activity, acting on the CH-OH group of donors, NAD or NADP as acceptor"/>
    <property type="evidence" value="ECO:0007669"/>
    <property type="project" value="InterPro"/>
</dbReference>
<dbReference type="InterPro" id="IPR036291">
    <property type="entry name" value="NAD(P)-bd_dom_sf"/>
</dbReference>
<dbReference type="SUPFAM" id="SSF51735">
    <property type="entry name" value="NAD(P)-binding Rossmann-fold domains"/>
    <property type="match status" value="1"/>
</dbReference>
<dbReference type="OrthoDB" id="1879366at2759"/>
<comment type="similarity">
    <text evidence="5">Belongs to the zinc-containing alcohol dehydrogenase family.</text>
</comment>
<protein>
    <submittedName>
        <fullName evidence="7">GroES-like protein</fullName>
    </submittedName>
</protein>
<evidence type="ECO:0000313" key="8">
    <source>
        <dbReference type="Proteomes" id="UP000000707"/>
    </source>
</evidence>
<dbReference type="KEGG" id="cten:18249266"/>
<accession>G3BEG1</accession>
<evidence type="ECO:0000313" key="7">
    <source>
        <dbReference type="EMBL" id="EGV60538.1"/>
    </source>
</evidence>
<dbReference type="eggNOG" id="KOG0023">
    <property type="taxonomic scope" value="Eukaryota"/>
</dbReference>
<keyword evidence="3 5" id="KW-0862">Zinc</keyword>
<dbReference type="InterPro" id="IPR002328">
    <property type="entry name" value="ADH_Zn_CS"/>
</dbReference>
<dbReference type="SMART" id="SM00829">
    <property type="entry name" value="PKS_ER"/>
    <property type="match status" value="1"/>
</dbReference>
<dbReference type="Pfam" id="PF08240">
    <property type="entry name" value="ADH_N"/>
    <property type="match status" value="1"/>
</dbReference>
<dbReference type="Gene3D" id="3.90.180.10">
    <property type="entry name" value="Medium-chain alcohol dehydrogenases, catalytic domain"/>
    <property type="match status" value="1"/>
</dbReference>
<reference evidence="7 8" key="1">
    <citation type="journal article" date="2011" name="Proc. Natl. Acad. Sci. U.S.A.">
        <title>Comparative genomics of xylose-fermenting fungi for enhanced biofuel production.</title>
        <authorList>
            <person name="Wohlbach D.J."/>
            <person name="Kuo A."/>
            <person name="Sato T.K."/>
            <person name="Potts K.M."/>
            <person name="Salamov A.A."/>
            <person name="LaButti K.M."/>
            <person name="Sun H."/>
            <person name="Clum A."/>
            <person name="Pangilinan J.L."/>
            <person name="Lindquist E.A."/>
            <person name="Lucas S."/>
            <person name="Lapidus A."/>
            <person name="Jin M."/>
            <person name="Gunawan C."/>
            <person name="Balan V."/>
            <person name="Dale B.E."/>
            <person name="Jeffries T.W."/>
            <person name="Zinkel R."/>
            <person name="Barry K.W."/>
            <person name="Grigoriev I.V."/>
            <person name="Gasch A.P."/>
        </authorList>
    </citation>
    <scope>NUCLEOTIDE SEQUENCE [LARGE SCALE GENOMIC DNA]</scope>
    <source>
        <strain evidence="8">ATCC 10573 / BCRC 21748 / CBS 615 / JCM 9827 / NBRC 10315 / NRRL Y-1498 / VKM Y-70</strain>
    </source>
</reference>
<evidence type="ECO:0000256" key="3">
    <source>
        <dbReference type="ARBA" id="ARBA00022833"/>
    </source>
</evidence>
<dbReference type="SUPFAM" id="SSF50129">
    <property type="entry name" value="GroES-like"/>
    <property type="match status" value="1"/>
</dbReference>
<dbReference type="InterPro" id="IPR013154">
    <property type="entry name" value="ADH-like_N"/>
</dbReference>
<dbReference type="GO" id="GO:0008270">
    <property type="term" value="F:zinc ion binding"/>
    <property type="evidence" value="ECO:0007669"/>
    <property type="project" value="InterPro"/>
</dbReference>
<dbReference type="InterPro" id="IPR047109">
    <property type="entry name" value="CAD-like"/>
</dbReference>
<dbReference type="HOGENOM" id="CLU_026673_20_2_1"/>
<keyword evidence="4" id="KW-0560">Oxidoreductase</keyword>
<proteinExistence type="inferred from homology"/>
<dbReference type="InterPro" id="IPR011032">
    <property type="entry name" value="GroES-like_sf"/>
</dbReference>
<dbReference type="EMBL" id="GL996528">
    <property type="protein sequence ID" value="EGV60538.1"/>
    <property type="molecule type" value="Genomic_DNA"/>
</dbReference>
<feature type="domain" description="Enoyl reductase (ER)" evidence="6">
    <location>
        <begin position="13"/>
        <end position="357"/>
    </location>
</feature>
<dbReference type="STRING" id="590646.G3BEG1"/>
<dbReference type="InterPro" id="IPR013149">
    <property type="entry name" value="ADH-like_C"/>
</dbReference>
<dbReference type="PANTHER" id="PTHR42683">
    <property type="entry name" value="ALDEHYDE REDUCTASE"/>
    <property type="match status" value="1"/>
</dbReference>
<name>G3BEG1_CANTC</name>
<dbReference type="FunFam" id="3.40.50.720:FF:000022">
    <property type="entry name" value="Cinnamyl alcohol dehydrogenase"/>
    <property type="match status" value="1"/>
</dbReference>
<keyword evidence="2 5" id="KW-0479">Metal-binding</keyword>
<dbReference type="GeneID" id="18249266"/>
<dbReference type="InterPro" id="IPR020843">
    <property type="entry name" value="ER"/>
</dbReference>
<evidence type="ECO:0000256" key="1">
    <source>
        <dbReference type="ARBA" id="ARBA00001947"/>
    </source>
</evidence>
<organism evidence="8">
    <name type="scientific">Candida tenuis (strain ATCC 10573 / BCRC 21748 / CBS 615 / JCM 9827 / NBRC 10315 / NRRL Y-1498 / VKM Y-70)</name>
    <name type="common">Yeast</name>
    <name type="synonym">Yamadazyma tenuis</name>
    <dbReference type="NCBI Taxonomy" id="590646"/>
    <lineage>
        <taxon>Eukaryota</taxon>
        <taxon>Fungi</taxon>
        <taxon>Dikarya</taxon>
        <taxon>Ascomycota</taxon>
        <taxon>Saccharomycotina</taxon>
        <taxon>Pichiomycetes</taxon>
        <taxon>Debaryomycetaceae</taxon>
        <taxon>Yamadazyma</taxon>
    </lineage>
</organism>
<keyword evidence="8" id="KW-1185">Reference proteome</keyword>
<dbReference type="Pfam" id="PF00107">
    <property type="entry name" value="ADH_zinc_N"/>
    <property type="match status" value="1"/>
</dbReference>
<dbReference type="AlphaFoldDB" id="G3BEG1"/>
<evidence type="ECO:0000259" key="6">
    <source>
        <dbReference type="SMART" id="SM00829"/>
    </source>
</evidence>
<evidence type="ECO:0000256" key="5">
    <source>
        <dbReference type="RuleBase" id="RU361277"/>
    </source>
</evidence>
<evidence type="ECO:0000256" key="2">
    <source>
        <dbReference type="ARBA" id="ARBA00022723"/>
    </source>
</evidence>
<dbReference type="CDD" id="cd05283">
    <property type="entry name" value="CAD1"/>
    <property type="match status" value="1"/>
</dbReference>
<comment type="cofactor">
    <cofactor evidence="1 5">
        <name>Zn(2+)</name>
        <dbReference type="ChEBI" id="CHEBI:29105"/>
    </cofactor>
</comment>
<dbReference type="PROSITE" id="PS00059">
    <property type="entry name" value="ADH_ZINC"/>
    <property type="match status" value="1"/>
</dbReference>
<gene>
    <name evidence="7" type="ORF">CANTEDRAFT_127875</name>
</gene>
<sequence>MSSSIPSEITGFTVPDQSKWDQPVVQKYPAKKMLEHDVVIKVQVCSVCGTDHHTTSGGWGPTKRKDQVVGHEIVGKVVAKGDKVPYSIGDLVGVGAQSNSCGQCSLCLSDNEQYCTRRVQTYNSIDPFSDNYANQGGFASHIIVNHRFAFKIPDGLTPEEAAPLFCAGLTVYSPLIRNLRGKKSPKVGIVGIGGLGHLALQFANKMGAHVVAISRSSAKKDDASKLGAHEFVATKESENWHEEHASSFDLILNCATSFSDLDIPAFFNVVKPDGKIIGVGLPDADETITLSAVGLTLSGKYIGGSVLGSPQEAVEMLQFAVEHNVRPWIEIKPLSIANYADSLTRISKSDAHYRLVLNNFESFFS</sequence>
<dbReference type="Proteomes" id="UP000000707">
    <property type="component" value="Unassembled WGS sequence"/>
</dbReference>
<evidence type="ECO:0000256" key="4">
    <source>
        <dbReference type="ARBA" id="ARBA00023002"/>
    </source>
</evidence>